<evidence type="ECO:0000256" key="6">
    <source>
        <dbReference type="ARBA" id="ARBA00023136"/>
    </source>
</evidence>
<evidence type="ECO:0000256" key="5">
    <source>
        <dbReference type="ARBA" id="ARBA00022989"/>
    </source>
</evidence>
<evidence type="ECO:0000313" key="8">
    <source>
        <dbReference type="EMBL" id="GGE27511.1"/>
    </source>
</evidence>
<keyword evidence="5" id="KW-1133">Transmembrane helix</keyword>
<keyword evidence="6" id="KW-0472">Membrane</keyword>
<keyword evidence="3" id="KW-1003">Cell membrane</keyword>
<proteinExistence type="inferred from homology"/>
<reference evidence="9" key="1">
    <citation type="journal article" date="2019" name="Int. J. Syst. Evol. Microbiol.">
        <title>The Global Catalogue of Microorganisms (GCM) 10K type strain sequencing project: providing services to taxonomists for standard genome sequencing and annotation.</title>
        <authorList>
            <consortium name="The Broad Institute Genomics Platform"/>
            <consortium name="The Broad Institute Genome Sequencing Center for Infectious Disease"/>
            <person name="Wu L."/>
            <person name="Ma J."/>
        </authorList>
    </citation>
    <scope>NUCLEOTIDE SEQUENCE [LARGE SCALE GENOMIC DNA]</scope>
    <source>
        <strain evidence="9">CGMCC 1.12664</strain>
    </source>
</reference>
<dbReference type="EMBL" id="BMFJ01000001">
    <property type="protein sequence ID" value="GGE27511.1"/>
    <property type="molecule type" value="Genomic_DNA"/>
</dbReference>
<evidence type="ECO:0000313" key="9">
    <source>
        <dbReference type="Proteomes" id="UP000612855"/>
    </source>
</evidence>
<dbReference type="AlphaFoldDB" id="A0A917A537"/>
<dbReference type="PANTHER" id="PTHR30558:SF3">
    <property type="entry name" value="BIOPOLYMER TRANSPORT PROTEIN EXBD-RELATED"/>
    <property type="match status" value="1"/>
</dbReference>
<dbReference type="GO" id="GO:0015031">
    <property type="term" value="P:protein transport"/>
    <property type="evidence" value="ECO:0007669"/>
    <property type="project" value="UniProtKB-KW"/>
</dbReference>
<evidence type="ECO:0008006" key="10">
    <source>
        <dbReference type="Google" id="ProtNLM"/>
    </source>
</evidence>
<comment type="caution">
    <text evidence="8">The sequence shown here is derived from an EMBL/GenBank/DDBJ whole genome shotgun (WGS) entry which is preliminary data.</text>
</comment>
<comment type="similarity">
    <text evidence="2 7">Belongs to the ExbD/TolR family.</text>
</comment>
<keyword evidence="7" id="KW-0653">Protein transport</keyword>
<evidence type="ECO:0000256" key="2">
    <source>
        <dbReference type="ARBA" id="ARBA00005811"/>
    </source>
</evidence>
<dbReference type="Proteomes" id="UP000612855">
    <property type="component" value="Unassembled WGS sequence"/>
</dbReference>
<organism evidence="8 9">
    <name type="scientific">Primorskyibacter flagellatus</name>
    <dbReference type="NCBI Taxonomy" id="1387277"/>
    <lineage>
        <taxon>Bacteria</taxon>
        <taxon>Pseudomonadati</taxon>
        <taxon>Pseudomonadota</taxon>
        <taxon>Alphaproteobacteria</taxon>
        <taxon>Rhodobacterales</taxon>
        <taxon>Roseobacteraceae</taxon>
        <taxon>Primorskyibacter</taxon>
    </lineage>
</organism>
<accession>A0A917A537</accession>
<evidence type="ECO:0000256" key="3">
    <source>
        <dbReference type="ARBA" id="ARBA00022475"/>
    </source>
</evidence>
<dbReference type="GO" id="GO:0005886">
    <property type="term" value="C:plasma membrane"/>
    <property type="evidence" value="ECO:0007669"/>
    <property type="project" value="UniProtKB-SubCell"/>
</dbReference>
<evidence type="ECO:0000256" key="4">
    <source>
        <dbReference type="ARBA" id="ARBA00022692"/>
    </source>
</evidence>
<evidence type="ECO:0000256" key="7">
    <source>
        <dbReference type="RuleBase" id="RU003879"/>
    </source>
</evidence>
<keyword evidence="9" id="KW-1185">Reference proteome</keyword>
<dbReference type="PANTHER" id="PTHR30558">
    <property type="entry name" value="EXBD MEMBRANE COMPONENT OF PMF-DRIVEN MACROMOLECULE IMPORT SYSTEM"/>
    <property type="match status" value="1"/>
</dbReference>
<name>A0A917A537_9RHOB</name>
<evidence type="ECO:0000256" key="1">
    <source>
        <dbReference type="ARBA" id="ARBA00004162"/>
    </source>
</evidence>
<keyword evidence="7" id="KW-0813">Transport</keyword>
<sequence>MTSLIDVIFLLLLFFMLSSTFSRFSELDLMAAGSSAGAASDRPPLFLRLSPGELSLNGQGLALTDLRGALEPEADADRPRPVIVALATDVTAQRLTDLLVALRGIPGIAPSVLGTAR</sequence>
<comment type="subcellular location">
    <subcellularLocation>
        <location evidence="1">Cell membrane</location>
        <topology evidence="1">Single-pass membrane protein</topology>
    </subcellularLocation>
    <subcellularLocation>
        <location evidence="7">Cell membrane</location>
        <topology evidence="7">Single-pass type II membrane protein</topology>
    </subcellularLocation>
</comment>
<dbReference type="InterPro" id="IPR003400">
    <property type="entry name" value="ExbD"/>
</dbReference>
<gene>
    <name evidence="8" type="ORF">GCM10011360_14730</name>
</gene>
<protein>
    <recommendedName>
        <fullName evidence="10">Outer membrane transport energization protein ExbD</fullName>
    </recommendedName>
</protein>
<dbReference type="Pfam" id="PF02472">
    <property type="entry name" value="ExbD"/>
    <property type="match status" value="1"/>
</dbReference>
<keyword evidence="4 7" id="KW-0812">Transmembrane</keyword>
<dbReference type="GO" id="GO:0022857">
    <property type="term" value="F:transmembrane transporter activity"/>
    <property type="evidence" value="ECO:0007669"/>
    <property type="project" value="InterPro"/>
</dbReference>